<protein>
    <recommendedName>
        <fullName evidence="1">BioF2-like acetyltransferase domain-containing protein</fullName>
    </recommendedName>
</protein>
<evidence type="ECO:0000259" key="1">
    <source>
        <dbReference type="Pfam" id="PF13480"/>
    </source>
</evidence>
<dbReference type="InterPro" id="IPR038740">
    <property type="entry name" value="BioF2-like_GNAT_dom"/>
</dbReference>
<evidence type="ECO:0000313" key="2">
    <source>
        <dbReference type="EMBL" id="TWT61560.1"/>
    </source>
</evidence>
<sequence>MEVQLKHPDNLSEQELSLWRSLTHQPQFSSPFLHPAYTQSIAKFRRQIEVAVFTEDSQPTGYLPFERHDGKVGRPLGIKLADFQGCISQEPIQFDQPGLLKRLNLSQIHFDHLVHAEIPTESILSQSDSPYMDLSHGYQEYLTARRESGNRSLSQVLRKERKMEREVGPITFQWQDMDEHAMHSLFEWKSAQRQATNTADILEFEWVKNFLKHLHQTEQSGMNGALSTLRIHDRVVAVHFGMFTNNCLHYWFPTYDYEFHKYSPGLILLLRMAEQCAELGISRLDLGKGNDSYKDSLASGAVSVAEACYDRSSTRRFIRRSLLHAKQWVKQSRFKSTLQKPKKLIRQWQNKSTMGAS</sequence>
<dbReference type="Proteomes" id="UP000316095">
    <property type="component" value="Unassembled WGS sequence"/>
</dbReference>
<comment type="caution">
    <text evidence="2">The sequence shown here is derived from an EMBL/GenBank/DDBJ whole genome shotgun (WGS) entry which is preliminary data.</text>
</comment>
<dbReference type="RefSeq" id="WP_146503534.1">
    <property type="nucleotide sequence ID" value="NZ_SJPG01000001.1"/>
</dbReference>
<gene>
    <name evidence="2" type="ORF">Pan54_22960</name>
</gene>
<feature type="domain" description="BioF2-like acetyltransferase" evidence="1">
    <location>
        <begin position="155"/>
        <end position="294"/>
    </location>
</feature>
<accession>A0A5C5XEZ4</accession>
<evidence type="ECO:0000313" key="3">
    <source>
        <dbReference type="Proteomes" id="UP000316095"/>
    </source>
</evidence>
<dbReference type="AlphaFoldDB" id="A0A5C5XEZ4"/>
<dbReference type="OrthoDB" id="4700839at2"/>
<proteinExistence type="predicted"/>
<dbReference type="Gene3D" id="3.40.630.30">
    <property type="match status" value="1"/>
</dbReference>
<organism evidence="2 3">
    <name type="scientific">Rubinisphaera italica</name>
    <dbReference type="NCBI Taxonomy" id="2527969"/>
    <lineage>
        <taxon>Bacteria</taxon>
        <taxon>Pseudomonadati</taxon>
        <taxon>Planctomycetota</taxon>
        <taxon>Planctomycetia</taxon>
        <taxon>Planctomycetales</taxon>
        <taxon>Planctomycetaceae</taxon>
        <taxon>Rubinisphaera</taxon>
    </lineage>
</organism>
<dbReference type="SUPFAM" id="SSF55729">
    <property type="entry name" value="Acyl-CoA N-acyltransferases (Nat)"/>
    <property type="match status" value="1"/>
</dbReference>
<reference evidence="2 3" key="1">
    <citation type="submission" date="2019-02" db="EMBL/GenBank/DDBJ databases">
        <title>Deep-cultivation of Planctomycetes and their phenomic and genomic characterization uncovers novel biology.</title>
        <authorList>
            <person name="Wiegand S."/>
            <person name="Jogler M."/>
            <person name="Boedeker C."/>
            <person name="Pinto D."/>
            <person name="Vollmers J."/>
            <person name="Rivas-Marin E."/>
            <person name="Kohn T."/>
            <person name="Peeters S.H."/>
            <person name="Heuer A."/>
            <person name="Rast P."/>
            <person name="Oberbeckmann S."/>
            <person name="Bunk B."/>
            <person name="Jeske O."/>
            <person name="Meyerdierks A."/>
            <person name="Storesund J.E."/>
            <person name="Kallscheuer N."/>
            <person name="Luecker S."/>
            <person name="Lage O.M."/>
            <person name="Pohl T."/>
            <person name="Merkel B.J."/>
            <person name="Hornburger P."/>
            <person name="Mueller R.-W."/>
            <person name="Bruemmer F."/>
            <person name="Labrenz M."/>
            <person name="Spormann A.M."/>
            <person name="Op Den Camp H."/>
            <person name="Overmann J."/>
            <person name="Amann R."/>
            <person name="Jetten M.S.M."/>
            <person name="Mascher T."/>
            <person name="Medema M.H."/>
            <person name="Devos D.P."/>
            <person name="Kaster A.-K."/>
            <person name="Ovreas L."/>
            <person name="Rohde M."/>
            <person name="Galperin M.Y."/>
            <person name="Jogler C."/>
        </authorList>
    </citation>
    <scope>NUCLEOTIDE SEQUENCE [LARGE SCALE GENOMIC DNA]</scope>
    <source>
        <strain evidence="2 3">Pan54</strain>
    </source>
</reference>
<name>A0A5C5XEZ4_9PLAN</name>
<dbReference type="InterPro" id="IPR016181">
    <property type="entry name" value="Acyl_CoA_acyltransferase"/>
</dbReference>
<dbReference type="Pfam" id="PF13480">
    <property type="entry name" value="Acetyltransf_6"/>
    <property type="match status" value="1"/>
</dbReference>
<dbReference type="EMBL" id="SJPG01000001">
    <property type="protein sequence ID" value="TWT61560.1"/>
    <property type="molecule type" value="Genomic_DNA"/>
</dbReference>
<keyword evidence="3" id="KW-1185">Reference proteome</keyword>